<dbReference type="PANTHER" id="PTHR43792">
    <property type="entry name" value="GNAT FAMILY, PUTATIVE (AFU_ORTHOLOGUE AFUA_3G00765)-RELATED-RELATED"/>
    <property type="match status" value="1"/>
</dbReference>
<evidence type="ECO:0000313" key="3">
    <source>
        <dbReference type="Proteomes" id="UP000249890"/>
    </source>
</evidence>
<dbReference type="EMBL" id="CP021780">
    <property type="protein sequence ID" value="ASA23940.1"/>
    <property type="molecule type" value="Genomic_DNA"/>
</dbReference>
<dbReference type="KEGG" id="pdh:B9T62_26045"/>
<reference evidence="2 3" key="1">
    <citation type="submission" date="2017-06" db="EMBL/GenBank/DDBJ databases">
        <title>Complete genome sequence of Paenibacillus donghaensis KCTC 13049T isolated from East Sea sediment, South Korea.</title>
        <authorList>
            <person name="Jung B.K."/>
            <person name="Hong S.-J."/>
            <person name="Shin J.-H."/>
        </authorList>
    </citation>
    <scope>NUCLEOTIDE SEQUENCE [LARGE SCALE GENOMIC DNA]</scope>
    <source>
        <strain evidence="2 3">KCTC 13049</strain>
    </source>
</reference>
<dbReference type="InterPro" id="IPR051531">
    <property type="entry name" value="N-acetyltransferase"/>
</dbReference>
<dbReference type="Proteomes" id="UP000249890">
    <property type="component" value="Chromosome"/>
</dbReference>
<dbReference type="GO" id="GO:0016747">
    <property type="term" value="F:acyltransferase activity, transferring groups other than amino-acyl groups"/>
    <property type="evidence" value="ECO:0007669"/>
    <property type="project" value="InterPro"/>
</dbReference>
<dbReference type="AlphaFoldDB" id="A0A2Z2KKQ0"/>
<gene>
    <name evidence="2" type="ORF">B9T62_26045</name>
</gene>
<proteinExistence type="predicted"/>
<name>A0A2Z2KKQ0_9BACL</name>
<dbReference type="InterPro" id="IPR000182">
    <property type="entry name" value="GNAT_dom"/>
</dbReference>
<evidence type="ECO:0000313" key="2">
    <source>
        <dbReference type="EMBL" id="ASA23940.1"/>
    </source>
</evidence>
<accession>A0A2Z2KKQ0</accession>
<protein>
    <recommendedName>
        <fullName evidence="1">N-acetyltransferase domain-containing protein</fullName>
    </recommendedName>
</protein>
<dbReference type="InterPro" id="IPR016181">
    <property type="entry name" value="Acyl_CoA_acyltransferase"/>
</dbReference>
<dbReference type="Pfam" id="PF13302">
    <property type="entry name" value="Acetyltransf_3"/>
    <property type="match status" value="1"/>
</dbReference>
<evidence type="ECO:0000259" key="1">
    <source>
        <dbReference type="Pfam" id="PF13302"/>
    </source>
</evidence>
<sequence length="190" mass="20945">MLEGRRSAVLTYEQAEFKQQQGAAVEVKALATDDTCSLRRLLSHPEVNPHILFRSGPASQQASVDKLVQRMMYTYDPCALHAGIYLLGLPQLLGTVSLQNWNRREGTATLGYMLDPACWGCGLATEAVGLLLDYGVREAGVTRVEGRCRGDNTRSERVMIKNGMLLERQMPVVGSPGDVMKVYALVTQMK</sequence>
<keyword evidence="3" id="KW-1185">Reference proteome</keyword>
<dbReference type="SUPFAM" id="SSF55729">
    <property type="entry name" value="Acyl-CoA N-acyltransferases (Nat)"/>
    <property type="match status" value="1"/>
</dbReference>
<organism evidence="2 3">
    <name type="scientific">Paenibacillus donghaensis</name>
    <dbReference type="NCBI Taxonomy" id="414771"/>
    <lineage>
        <taxon>Bacteria</taxon>
        <taxon>Bacillati</taxon>
        <taxon>Bacillota</taxon>
        <taxon>Bacilli</taxon>
        <taxon>Bacillales</taxon>
        <taxon>Paenibacillaceae</taxon>
        <taxon>Paenibacillus</taxon>
    </lineage>
</organism>
<feature type="domain" description="N-acetyltransferase" evidence="1">
    <location>
        <begin position="30"/>
        <end position="164"/>
    </location>
</feature>
<dbReference type="Gene3D" id="3.40.630.30">
    <property type="match status" value="1"/>
</dbReference>